<gene>
    <name evidence="1" type="ORF">J2I47_23315</name>
</gene>
<dbReference type="RefSeq" id="WP_207367031.1">
    <property type="nucleotide sequence ID" value="NZ_JAFMYV010000015.1"/>
</dbReference>
<sequence length="345" mass="39335">MKRRIFLGLLVVLVGIGIWQRDVVSYGYMLVKGQFTMLYEARPVPDVLADKTVPDSVKTRIRLIQAIKQYAVDSLGLNQFKNFTTYYDQTGKPLTYMLIASDRYALRPLMHNYPIVGAFPYQGFFGLDNAKRADSLLRLQGYDTQIHLGAAYSTLGFFKDPILSSFLKYSEGRLAELIIHEMTHGTLFIKSSLEYNENLANFVGDYGADRYMAQKYGRGSEQYRDYVASNVYYEHYNDHILRGTKKLDSLYSSFKPSMAAAVKDSLKWTLVGQIIASEDTLSGSPANGKAAKRVLPKKDLPNNAYFVGFLTYNKQQNRFKTEFVNQFGSDFPRYLAHLKQTYPSL</sequence>
<evidence type="ECO:0000313" key="2">
    <source>
        <dbReference type="Proteomes" id="UP000664034"/>
    </source>
</evidence>
<evidence type="ECO:0000313" key="1">
    <source>
        <dbReference type="EMBL" id="MBO0939499.1"/>
    </source>
</evidence>
<reference evidence="1" key="1">
    <citation type="submission" date="2021-03" db="EMBL/GenBank/DDBJ databases">
        <title>Fibrella sp. HMF5335 genome sequencing and assembly.</title>
        <authorList>
            <person name="Kang H."/>
            <person name="Kim H."/>
            <person name="Bae S."/>
            <person name="Joh K."/>
        </authorList>
    </citation>
    <scope>NUCLEOTIDE SEQUENCE</scope>
    <source>
        <strain evidence="1">HMF5335</strain>
    </source>
</reference>
<proteinExistence type="predicted"/>
<keyword evidence="1" id="KW-0378">Hydrolase</keyword>
<dbReference type="AlphaFoldDB" id="A0A939GI51"/>
<organism evidence="1 2">
    <name type="scientific">Fibrella rubiginis</name>
    <dbReference type="NCBI Taxonomy" id="2817060"/>
    <lineage>
        <taxon>Bacteria</taxon>
        <taxon>Pseudomonadati</taxon>
        <taxon>Bacteroidota</taxon>
        <taxon>Cytophagia</taxon>
        <taxon>Cytophagales</taxon>
        <taxon>Spirosomataceae</taxon>
        <taxon>Fibrella</taxon>
    </lineage>
</organism>
<dbReference type="GO" id="GO:0004177">
    <property type="term" value="F:aminopeptidase activity"/>
    <property type="evidence" value="ECO:0007669"/>
    <property type="project" value="UniProtKB-KW"/>
</dbReference>
<keyword evidence="1" id="KW-0031">Aminopeptidase</keyword>
<keyword evidence="2" id="KW-1185">Reference proteome</keyword>
<dbReference type="EMBL" id="JAFMYV010000015">
    <property type="protein sequence ID" value="MBO0939499.1"/>
    <property type="molecule type" value="Genomic_DNA"/>
</dbReference>
<accession>A0A939GI51</accession>
<dbReference type="InterPro" id="IPR014553">
    <property type="entry name" value="Aminopept"/>
</dbReference>
<protein>
    <submittedName>
        <fullName evidence="1">Aminopeptidase</fullName>
    </submittedName>
</protein>
<comment type="caution">
    <text evidence="1">The sequence shown here is derived from an EMBL/GenBank/DDBJ whole genome shotgun (WGS) entry which is preliminary data.</text>
</comment>
<dbReference type="Proteomes" id="UP000664034">
    <property type="component" value="Unassembled WGS sequence"/>
</dbReference>
<dbReference type="Pfam" id="PF10023">
    <property type="entry name" value="Aminopep"/>
    <property type="match status" value="1"/>
</dbReference>
<name>A0A939GI51_9BACT</name>
<keyword evidence="1" id="KW-0645">Protease</keyword>